<dbReference type="AlphaFoldDB" id="A0A9D4HBX4"/>
<dbReference type="EMBL" id="JAIWYP010000004">
    <property type="protein sequence ID" value="KAH3831133.1"/>
    <property type="molecule type" value="Genomic_DNA"/>
</dbReference>
<evidence type="ECO:0000313" key="2">
    <source>
        <dbReference type="Proteomes" id="UP000828390"/>
    </source>
</evidence>
<proteinExistence type="predicted"/>
<name>A0A9D4HBX4_DREPO</name>
<reference evidence="1" key="1">
    <citation type="journal article" date="2019" name="bioRxiv">
        <title>The Genome of the Zebra Mussel, Dreissena polymorpha: A Resource for Invasive Species Research.</title>
        <authorList>
            <person name="McCartney M.A."/>
            <person name="Auch B."/>
            <person name="Kono T."/>
            <person name="Mallez S."/>
            <person name="Zhang Y."/>
            <person name="Obille A."/>
            <person name="Becker A."/>
            <person name="Abrahante J.E."/>
            <person name="Garbe J."/>
            <person name="Badalamenti J.P."/>
            <person name="Herman A."/>
            <person name="Mangelson H."/>
            <person name="Liachko I."/>
            <person name="Sullivan S."/>
            <person name="Sone E.D."/>
            <person name="Koren S."/>
            <person name="Silverstein K.A.T."/>
            <person name="Beckman K.B."/>
            <person name="Gohl D.M."/>
        </authorList>
    </citation>
    <scope>NUCLEOTIDE SEQUENCE</scope>
    <source>
        <strain evidence="1">Duluth1</strain>
        <tissue evidence="1">Whole animal</tissue>
    </source>
</reference>
<gene>
    <name evidence="1" type="ORF">DPMN_104395</name>
</gene>
<dbReference type="Proteomes" id="UP000828390">
    <property type="component" value="Unassembled WGS sequence"/>
</dbReference>
<sequence length="81" mass="9218">MNKSDEGHRMYIEIGYCRGQKVAIRTLHAKSLVVTEKLQRELYDVTHICLTKMSFILGKTGRIFSICVNCCPILSLAVRTD</sequence>
<evidence type="ECO:0000313" key="1">
    <source>
        <dbReference type="EMBL" id="KAH3831133.1"/>
    </source>
</evidence>
<protein>
    <submittedName>
        <fullName evidence="1">Uncharacterized protein</fullName>
    </submittedName>
</protein>
<keyword evidence="2" id="KW-1185">Reference proteome</keyword>
<accession>A0A9D4HBX4</accession>
<organism evidence="1 2">
    <name type="scientific">Dreissena polymorpha</name>
    <name type="common">Zebra mussel</name>
    <name type="synonym">Mytilus polymorpha</name>
    <dbReference type="NCBI Taxonomy" id="45954"/>
    <lineage>
        <taxon>Eukaryota</taxon>
        <taxon>Metazoa</taxon>
        <taxon>Spiralia</taxon>
        <taxon>Lophotrochozoa</taxon>
        <taxon>Mollusca</taxon>
        <taxon>Bivalvia</taxon>
        <taxon>Autobranchia</taxon>
        <taxon>Heteroconchia</taxon>
        <taxon>Euheterodonta</taxon>
        <taxon>Imparidentia</taxon>
        <taxon>Neoheterodontei</taxon>
        <taxon>Myida</taxon>
        <taxon>Dreissenoidea</taxon>
        <taxon>Dreissenidae</taxon>
        <taxon>Dreissena</taxon>
    </lineage>
</organism>
<comment type="caution">
    <text evidence="1">The sequence shown here is derived from an EMBL/GenBank/DDBJ whole genome shotgun (WGS) entry which is preliminary data.</text>
</comment>
<reference evidence="1" key="2">
    <citation type="submission" date="2020-11" db="EMBL/GenBank/DDBJ databases">
        <authorList>
            <person name="McCartney M.A."/>
            <person name="Auch B."/>
            <person name="Kono T."/>
            <person name="Mallez S."/>
            <person name="Becker A."/>
            <person name="Gohl D.M."/>
            <person name="Silverstein K.A.T."/>
            <person name="Koren S."/>
            <person name="Bechman K.B."/>
            <person name="Herman A."/>
            <person name="Abrahante J.E."/>
            <person name="Garbe J."/>
        </authorList>
    </citation>
    <scope>NUCLEOTIDE SEQUENCE</scope>
    <source>
        <strain evidence="1">Duluth1</strain>
        <tissue evidence="1">Whole animal</tissue>
    </source>
</reference>